<keyword evidence="3" id="KW-1185">Reference proteome</keyword>
<proteinExistence type="predicted"/>
<evidence type="ECO:0000256" key="1">
    <source>
        <dbReference type="SAM" id="MobiDB-lite"/>
    </source>
</evidence>
<accession>A0ABR2HTU8</accession>
<feature type="region of interest" description="Disordered" evidence="1">
    <location>
        <begin position="1"/>
        <end position="80"/>
    </location>
</feature>
<protein>
    <submittedName>
        <fullName evidence="2">Uncharacterized protein</fullName>
    </submittedName>
</protein>
<gene>
    <name evidence="2" type="ORF">PGQ11_014533</name>
</gene>
<reference evidence="2 3" key="1">
    <citation type="journal article" date="2024" name="IMA Fungus">
        <title>Apiospora arundinis, a panoply of carbohydrate-active enzymes and secondary metabolites.</title>
        <authorList>
            <person name="Sorensen T."/>
            <person name="Petersen C."/>
            <person name="Muurmann A.T."/>
            <person name="Christiansen J.V."/>
            <person name="Brundto M.L."/>
            <person name="Overgaard C.K."/>
            <person name="Boysen A.T."/>
            <person name="Wollenberg R.D."/>
            <person name="Larsen T.O."/>
            <person name="Sorensen J.L."/>
            <person name="Nielsen K.L."/>
            <person name="Sondergaard T.E."/>
        </authorList>
    </citation>
    <scope>NUCLEOTIDE SEQUENCE [LARGE SCALE GENOMIC DNA]</scope>
    <source>
        <strain evidence="2 3">AAU 773</strain>
    </source>
</reference>
<sequence>MTTPPRNISGSPVTSGTNPPTTKSYLRPTMSSINRTRLSKHQKASTPSTKQDTPDASATQETSAASTSKKESHTPRRDFVRSKIRDIKSWLNKQSGNNYEDDLEEANNYVEDPSKTPTTEINRLATQHLPRAPPFHGKMNRPPTARAKRGIDWDKDSDYWSEDGWDMNDTFMVEAWDICSVDDTPVTGQNNAEELSATDEAGLLVKVEPPTLAESTRLYDRSFDNEPSTHIHIPSAVTFHLVEKALNIVKKAVNDFCRQYQPRIWREEFACEWFCVRLDYYEIEDILRWWVKDDPVSGVTYKDFASKLRRVKHLRNMVCRYTSQQWFVTDWDSLLRHGQGVAVAVKDEAKALRIRALRDKLRVVAADTLREIEEIGFASLIPIRREWEVHHEIFFEDLLDNKPTAYGDDGYQHPPAVLLAFEAWKWQQESYPRDHPLVEGEAESLGLFD</sequence>
<name>A0ABR2HTU8_9PEZI</name>
<comment type="caution">
    <text evidence="2">The sequence shown here is derived from an EMBL/GenBank/DDBJ whole genome shotgun (WGS) entry which is preliminary data.</text>
</comment>
<dbReference type="Proteomes" id="UP001390339">
    <property type="component" value="Unassembled WGS sequence"/>
</dbReference>
<dbReference type="EMBL" id="JAPCWZ010000009">
    <property type="protein sequence ID" value="KAK8852054.1"/>
    <property type="molecule type" value="Genomic_DNA"/>
</dbReference>
<feature type="compositionally biased region" description="Polar residues" evidence="1">
    <location>
        <begin position="1"/>
        <end position="36"/>
    </location>
</feature>
<feature type="compositionally biased region" description="Basic and acidic residues" evidence="1">
    <location>
        <begin position="68"/>
        <end position="80"/>
    </location>
</feature>
<evidence type="ECO:0000313" key="2">
    <source>
        <dbReference type="EMBL" id="KAK8852054.1"/>
    </source>
</evidence>
<evidence type="ECO:0000313" key="3">
    <source>
        <dbReference type="Proteomes" id="UP001390339"/>
    </source>
</evidence>
<feature type="compositionally biased region" description="Low complexity" evidence="1">
    <location>
        <begin position="56"/>
        <end position="67"/>
    </location>
</feature>
<feature type="region of interest" description="Disordered" evidence="1">
    <location>
        <begin position="130"/>
        <end position="149"/>
    </location>
</feature>
<organism evidence="2 3">
    <name type="scientific">Apiospora arundinis</name>
    <dbReference type="NCBI Taxonomy" id="335852"/>
    <lineage>
        <taxon>Eukaryota</taxon>
        <taxon>Fungi</taxon>
        <taxon>Dikarya</taxon>
        <taxon>Ascomycota</taxon>
        <taxon>Pezizomycotina</taxon>
        <taxon>Sordariomycetes</taxon>
        <taxon>Xylariomycetidae</taxon>
        <taxon>Amphisphaeriales</taxon>
        <taxon>Apiosporaceae</taxon>
        <taxon>Apiospora</taxon>
    </lineage>
</organism>